<evidence type="ECO:0000313" key="2">
    <source>
        <dbReference type="Proteomes" id="UP000218796"/>
    </source>
</evidence>
<dbReference type="Pfam" id="PF11225">
    <property type="entry name" value="DUF3024"/>
    <property type="match status" value="1"/>
</dbReference>
<reference evidence="1 2" key="1">
    <citation type="submission" date="2017-08" db="EMBL/GenBank/DDBJ databases">
        <title>Draft Genome Sequence of Hafnia alvei CITHA-6 Isolated from Raw Bovine Milk.</title>
        <authorList>
            <person name="Culligan E.P."/>
            <person name="Mcsweeney A."/>
            <person name="O'Doherty C."/>
            <person name="Gleeson E."/>
            <person name="O'Riordan D."/>
            <person name="Sleator R.D."/>
        </authorList>
    </citation>
    <scope>NUCLEOTIDE SEQUENCE [LARGE SCALE GENOMIC DNA]</scope>
    <source>
        <strain evidence="1 2">CITHA-6</strain>
    </source>
</reference>
<comment type="caution">
    <text evidence="1">The sequence shown here is derived from an EMBL/GenBank/DDBJ whole genome shotgun (WGS) entry which is preliminary data.</text>
</comment>
<dbReference type="EMBL" id="NQMS01000011">
    <property type="protein sequence ID" value="PAV94661.1"/>
    <property type="molecule type" value="Genomic_DNA"/>
</dbReference>
<sequence>MIFTESELQDITRCMDLFLSKRRPAENMRHESDLQYRIKGHDIDIYELHATDDSKKSKMVEHPSIKITYVEDTKQWTLYWMRPNAEWHLYQDDTVPSFSIAMRIVDRDEFGCFFG</sequence>
<dbReference type="KEGG" id="hpar:AL518_15105"/>
<dbReference type="Proteomes" id="UP000218796">
    <property type="component" value="Unassembled WGS sequence"/>
</dbReference>
<accession>A0A2A2M7N4</accession>
<dbReference type="RefSeq" id="WP_004089875.1">
    <property type="nucleotide sequence ID" value="NZ_CALECD010000081.1"/>
</dbReference>
<dbReference type="GeneID" id="69638635"/>
<dbReference type="OrthoDB" id="1362002at2"/>
<protein>
    <submittedName>
        <fullName evidence="1">DUF3024 domain-containing protein</fullName>
    </submittedName>
</protein>
<gene>
    <name evidence="1" type="ORF">CJD50_19365</name>
</gene>
<proteinExistence type="predicted"/>
<dbReference type="InterPro" id="IPR021388">
    <property type="entry name" value="DUF3024"/>
</dbReference>
<evidence type="ECO:0000313" key="1">
    <source>
        <dbReference type="EMBL" id="PAV94661.1"/>
    </source>
</evidence>
<dbReference type="AlphaFoldDB" id="A0A2A2M7N4"/>
<organism evidence="1 2">
    <name type="scientific">Hafnia paralvei</name>
    <dbReference type="NCBI Taxonomy" id="546367"/>
    <lineage>
        <taxon>Bacteria</taxon>
        <taxon>Pseudomonadati</taxon>
        <taxon>Pseudomonadota</taxon>
        <taxon>Gammaproteobacteria</taxon>
        <taxon>Enterobacterales</taxon>
        <taxon>Hafniaceae</taxon>
        <taxon>Hafnia</taxon>
    </lineage>
</organism>
<name>A0A2A2M7N4_9GAMM</name>
<keyword evidence="2" id="KW-1185">Reference proteome</keyword>